<dbReference type="PROSITE" id="PS00072">
    <property type="entry name" value="ACYL_COA_DH_1"/>
    <property type="match status" value="1"/>
</dbReference>
<dbReference type="PANTHER" id="PTHR43884">
    <property type="entry name" value="ACYL-COA DEHYDROGENASE"/>
    <property type="match status" value="1"/>
</dbReference>
<feature type="domain" description="Acyl-CoA dehydrogenase/oxidase C-terminal" evidence="6">
    <location>
        <begin position="228"/>
        <end position="377"/>
    </location>
</feature>
<dbReference type="Gene3D" id="1.10.540.10">
    <property type="entry name" value="Acyl-CoA dehydrogenase/oxidase, N-terminal domain"/>
    <property type="match status" value="1"/>
</dbReference>
<feature type="domain" description="Acyl-CoA oxidase/dehydrogenase middle" evidence="7">
    <location>
        <begin position="121"/>
        <end position="215"/>
    </location>
</feature>
<dbReference type="InterPro" id="IPR006089">
    <property type="entry name" value="Acyl-CoA_DH_CS"/>
</dbReference>
<evidence type="ECO:0000256" key="1">
    <source>
        <dbReference type="ARBA" id="ARBA00001974"/>
    </source>
</evidence>
<accession>A0ABR9BME7</accession>
<evidence type="ECO:0000256" key="3">
    <source>
        <dbReference type="ARBA" id="ARBA00022630"/>
    </source>
</evidence>
<dbReference type="Gene3D" id="1.20.140.10">
    <property type="entry name" value="Butyryl-CoA Dehydrogenase, subunit A, domain 3"/>
    <property type="match status" value="1"/>
</dbReference>
<dbReference type="Gene3D" id="2.40.110.10">
    <property type="entry name" value="Butyryl-CoA Dehydrogenase, subunit A, domain 2"/>
    <property type="match status" value="1"/>
</dbReference>
<dbReference type="RefSeq" id="WP_192016411.1">
    <property type="nucleotide sequence ID" value="NZ_JACYTP010000008.1"/>
</dbReference>
<dbReference type="InterPro" id="IPR046373">
    <property type="entry name" value="Acyl-CoA_Oxase/DH_mid-dom_sf"/>
</dbReference>
<evidence type="ECO:0000256" key="4">
    <source>
        <dbReference type="ARBA" id="ARBA00022827"/>
    </source>
</evidence>
<keyword evidence="10" id="KW-1185">Reference proteome</keyword>
<dbReference type="SUPFAM" id="SSF47203">
    <property type="entry name" value="Acyl-CoA dehydrogenase C-terminal domain-like"/>
    <property type="match status" value="1"/>
</dbReference>
<keyword evidence="4 5" id="KW-0274">FAD</keyword>
<evidence type="ECO:0000256" key="2">
    <source>
        <dbReference type="ARBA" id="ARBA00009347"/>
    </source>
</evidence>
<dbReference type="InterPro" id="IPR009100">
    <property type="entry name" value="AcylCoA_DH/oxidase_NM_dom_sf"/>
</dbReference>
<organism evidence="9 10">
    <name type="scientific">Photobacterium arenosum</name>
    <dbReference type="NCBI Taxonomy" id="2774143"/>
    <lineage>
        <taxon>Bacteria</taxon>
        <taxon>Pseudomonadati</taxon>
        <taxon>Pseudomonadota</taxon>
        <taxon>Gammaproteobacteria</taxon>
        <taxon>Vibrionales</taxon>
        <taxon>Vibrionaceae</taxon>
        <taxon>Photobacterium</taxon>
    </lineage>
</organism>
<evidence type="ECO:0000313" key="10">
    <source>
        <dbReference type="Proteomes" id="UP000649768"/>
    </source>
</evidence>
<gene>
    <name evidence="9" type="ORF">IFO68_13660</name>
</gene>
<keyword evidence="5" id="KW-0560">Oxidoreductase</keyword>
<keyword evidence="3 5" id="KW-0285">Flavoprotein</keyword>
<dbReference type="Pfam" id="PF02770">
    <property type="entry name" value="Acyl-CoA_dh_M"/>
    <property type="match status" value="1"/>
</dbReference>
<protein>
    <submittedName>
        <fullName evidence="9">Acyl-CoA dehydrogenase family protein</fullName>
    </submittedName>
</protein>
<evidence type="ECO:0000259" key="6">
    <source>
        <dbReference type="Pfam" id="PF00441"/>
    </source>
</evidence>
<comment type="cofactor">
    <cofactor evidence="1 5">
        <name>FAD</name>
        <dbReference type="ChEBI" id="CHEBI:57692"/>
    </cofactor>
</comment>
<dbReference type="EMBL" id="JACYTP010000008">
    <property type="protein sequence ID" value="MBD8513723.1"/>
    <property type="molecule type" value="Genomic_DNA"/>
</dbReference>
<dbReference type="Proteomes" id="UP000649768">
    <property type="component" value="Unassembled WGS sequence"/>
</dbReference>
<evidence type="ECO:0000259" key="8">
    <source>
        <dbReference type="Pfam" id="PF02771"/>
    </source>
</evidence>
<dbReference type="CDD" id="cd00567">
    <property type="entry name" value="ACAD"/>
    <property type="match status" value="1"/>
</dbReference>
<dbReference type="InterPro" id="IPR006091">
    <property type="entry name" value="Acyl-CoA_Oxase/DH_mid-dom"/>
</dbReference>
<evidence type="ECO:0000259" key="7">
    <source>
        <dbReference type="Pfam" id="PF02770"/>
    </source>
</evidence>
<evidence type="ECO:0000313" key="9">
    <source>
        <dbReference type="EMBL" id="MBD8513723.1"/>
    </source>
</evidence>
<dbReference type="InterPro" id="IPR009075">
    <property type="entry name" value="AcylCo_DH/oxidase_C"/>
</dbReference>
<dbReference type="InterPro" id="IPR036250">
    <property type="entry name" value="AcylCo_DH-like_C"/>
</dbReference>
<dbReference type="Pfam" id="PF02771">
    <property type="entry name" value="Acyl-CoA_dh_N"/>
    <property type="match status" value="1"/>
</dbReference>
<feature type="domain" description="Acyl-CoA dehydrogenase/oxidase N-terminal" evidence="8">
    <location>
        <begin position="5"/>
        <end position="116"/>
    </location>
</feature>
<dbReference type="InterPro" id="IPR013786">
    <property type="entry name" value="AcylCoA_DH/ox_N"/>
</dbReference>
<proteinExistence type="inferred from homology"/>
<dbReference type="InterPro" id="IPR037069">
    <property type="entry name" value="AcylCoA_DH/ox_N_sf"/>
</dbReference>
<reference evidence="9 10" key="1">
    <citation type="submission" date="2020-09" db="EMBL/GenBank/DDBJ databases">
        <title>Photobacterium sp. CAU 1568 isolated from sand of Sido Beach.</title>
        <authorList>
            <person name="Kim W."/>
        </authorList>
    </citation>
    <scope>NUCLEOTIDE SEQUENCE [LARGE SCALE GENOMIC DNA]</scope>
    <source>
        <strain evidence="9 10">CAU 1568</strain>
    </source>
</reference>
<dbReference type="Pfam" id="PF00441">
    <property type="entry name" value="Acyl-CoA_dh_1"/>
    <property type="match status" value="1"/>
</dbReference>
<dbReference type="SUPFAM" id="SSF56645">
    <property type="entry name" value="Acyl-CoA dehydrogenase NM domain-like"/>
    <property type="match status" value="1"/>
</dbReference>
<comment type="similarity">
    <text evidence="2 5">Belongs to the acyl-CoA dehydrogenase family.</text>
</comment>
<evidence type="ECO:0000256" key="5">
    <source>
        <dbReference type="RuleBase" id="RU362125"/>
    </source>
</evidence>
<sequence length="388" mass="42294">MTILTESQTVLVERARLFAHEQLLPFESKITKFATLTDDDAKRLTQKGIEAGFFATNIATGLGGRGLSLFENVLVQEQLGVTKDILVRRATGNVYDCLTLASACQREQYLQPSVAGKRWAALAVSEPDAGSDVAAMKTQAVRTDSGWLLKGSKLYISDADYADYFIVAAKTAPERGVKGISLFLVDKQAAGFSLGQRFNMIGFDGTSHRELIFDQIELANDALLGEENQGFQLLCSTLGKARLAKVAARGLGKCVRLLHEMTEHAKQRQQFGQSLSMFGTVQSKLADGATGIRLSRALLWETAKRMDAGEACREEISMLKVYVSELLGRLADDAVQLFGASGCHDGGTIESFYRDARLFRIIDGTSEIHRNIISGSLLKNGVLPLCDV</sequence>
<comment type="caution">
    <text evidence="9">The sequence shown here is derived from an EMBL/GenBank/DDBJ whole genome shotgun (WGS) entry which is preliminary data.</text>
</comment>
<name>A0ABR9BME7_9GAMM</name>
<dbReference type="PANTHER" id="PTHR43884:SF40">
    <property type="entry name" value="ACYL-COA DEHYDROGENASE"/>
    <property type="match status" value="1"/>
</dbReference>